<evidence type="ECO:0000256" key="5">
    <source>
        <dbReference type="ARBA" id="ARBA00023235"/>
    </source>
</evidence>
<dbReference type="EMBL" id="SOGO01000025">
    <property type="protein sequence ID" value="TFD02443.1"/>
    <property type="molecule type" value="Genomic_DNA"/>
</dbReference>
<keyword evidence="4 6" id="KW-0697">Rotamase</keyword>
<evidence type="ECO:0000256" key="1">
    <source>
        <dbReference type="ARBA" id="ARBA00000971"/>
    </source>
</evidence>
<dbReference type="InterPro" id="IPR001179">
    <property type="entry name" value="PPIase_FKBP_dom"/>
</dbReference>
<organism evidence="9 10">
    <name type="scientific">Cryobacterium sandaracinum</name>
    <dbReference type="NCBI Taxonomy" id="1259247"/>
    <lineage>
        <taxon>Bacteria</taxon>
        <taxon>Bacillati</taxon>
        <taxon>Actinomycetota</taxon>
        <taxon>Actinomycetes</taxon>
        <taxon>Micrococcales</taxon>
        <taxon>Microbacteriaceae</taxon>
        <taxon>Cryobacterium</taxon>
    </lineage>
</organism>
<dbReference type="PANTHER" id="PTHR43811">
    <property type="entry name" value="FKBP-TYPE PEPTIDYL-PROLYL CIS-TRANS ISOMERASE FKPA"/>
    <property type="match status" value="1"/>
</dbReference>
<gene>
    <name evidence="9" type="ORF">E3T25_09000</name>
</gene>
<dbReference type="Pfam" id="PF00254">
    <property type="entry name" value="FKBP_C"/>
    <property type="match status" value="2"/>
</dbReference>
<feature type="signal peptide" evidence="7">
    <location>
        <begin position="1"/>
        <end position="27"/>
    </location>
</feature>
<evidence type="ECO:0000313" key="10">
    <source>
        <dbReference type="Proteomes" id="UP000297851"/>
    </source>
</evidence>
<feature type="chain" id="PRO_5047468420" description="peptidylprolyl isomerase" evidence="7">
    <location>
        <begin position="28"/>
        <end position="322"/>
    </location>
</feature>
<accession>A0ABY2JBV1</accession>
<dbReference type="Gene3D" id="3.10.50.40">
    <property type="match status" value="2"/>
</dbReference>
<evidence type="ECO:0000259" key="8">
    <source>
        <dbReference type="PROSITE" id="PS50059"/>
    </source>
</evidence>
<dbReference type="EC" id="5.2.1.8" evidence="3 6"/>
<evidence type="ECO:0000256" key="3">
    <source>
        <dbReference type="ARBA" id="ARBA00013194"/>
    </source>
</evidence>
<dbReference type="SUPFAM" id="SSF54534">
    <property type="entry name" value="FKBP-like"/>
    <property type="match status" value="2"/>
</dbReference>
<dbReference type="RefSeq" id="WP_104102087.1">
    <property type="nucleotide sequence ID" value="NZ_SOGO01000025.1"/>
</dbReference>
<evidence type="ECO:0000256" key="4">
    <source>
        <dbReference type="ARBA" id="ARBA00023110"/>
    </source>
</evidence>
<dbReference type="PROSITE" id="PS51257">
    <property type="entry name" value="PROKAR_LIPOPROTEIN"/>
    <property type="match status" value="1"/>
</dbReference>
<keyword evidence="10" id="KW-1185">Reference proteome</keyword>
<evidence type="ECO:0000313" key="9">
    <source>
        <dbReference type="EMBL" id="TFD02443.1"/>
    </source>
</evidence>
<dbReference type="PROSITE" id="PS50059">
    <property type="entry name" value="FKBP_PPIASE"/>
    <property type="match status" value="2"/>
</dbReference>
<evidence type="ECO:0000256" key="7">
    <source>
        <dbReference type="SAM" id="SignalP"/>
    </source>
</evidence>
<protein>
    <recommendedName>
        <fullName evidence="3 6">peptidylprolyl isomerase</fullName>
        <ecNumber evidence="3 6">5.2.1.8</ecNumber>
    </recommendedName>
</protein>
<comment type="caution">
    <text evidence="9">The sequence shown here is derived from an EMBL/GenBank/DDBJ whole genome shotgun (WGS) entry which is preliminary data.</text>
</comment>
<feature type="domain" description="PPIase FKBP-type" evidence="8">
    <location>
        <begin position="229"/>
        <end position="322"/>
    </location>
</feature>
<comment type="similarity">
    <text evidence="2">Belongs to the FKBP-type PPIase family.</text>
</comment>
<dbReference type="Proteomes" id="UP000297851">
    <property type="component" value="Unassembled WGS sequence"/>
</dbReference>
<comment type="catalytic activity">
    <reaction evidence="1 6">
        <text>[protein]-peptidylproline (omega=180) = [protein]-peptidylproline (omega=0)</text>
        <dbReference type="Rhea" id="RHEA:16237"/>
        <dbReference type="Rhea" id="RHEA-COMP:10747"/>
        <dbReference type="Rhea" id="RHEA-COMP:10748"/>
        <dbReference type="ChEBI" id="CHEBI:83833"/>
        <dbReference type="ChEBI" id="CHEBI:83834"/>
        <dbReference type="EC" id="5.2.1.8"/>
    </reaction>
</comment>
<dbReference type="PANTHER" id="PTHR43811:SF23">
    <property type="entry name" value="FKBP-TYPE 22 KDA PEPTIDYL-PROLYL CIS-TRANS ISOMERASE"/>
    <property type="match status" value="1"/>
</dbReference>
<proteinExistence type="inferred from homology"/>
<keyword evidence="7" id="KW-0732">Signal</keyword>
<feature type="domain" description="PPIase FKBP-type" evidence="8">
    <location>
        <begin position="82"/>
        <end position="174"/>
    </location>
</feature>
<name>A0ABY2JBV1_9MICO</name>
<dbReference type="InterPro" id="IPR046357">
    <property type="entry name" value="PPIase_dom_sf"/>
</dbReference>
<keyword evidence="5 6" id="KW-0413">Isomerase</keyword>
<sequence>MRRAPALIASAGLLVAVLTGCSTPVDAADCQAPVTKGAASKLVSVSGEFGSAPTVDFPTPLKTDSTQASEIIAGTGAGLVPDQLVKLDLSLYNGTTGALISAGEYDGVNQASIVLDDEQSLPGLAMGLECAQVGSRLALIVSPDDGLGPAGGDPNSGIGADDSLVFVIDVVRANLLRANGANQSVASGLPSVVLATDGTPGLTIPSSEPPTELQIGVLKKGDGEQVAEGDTATLHYTGVLWNENTVFDSSWQTGKPAEFLIVDGSKTEGGLIPGFAQAIIGQTVGSQVIAVIPADQAYGDEASQKIPAGSTLVFVVDILGVN</sequence>
<reference evidence="9 10" key="1">
    <citation type="submission" date="2019-03" db="EMBL/GenBank/DDBJ databases">
        <title>Genomics of glacier-inhabiting Cryobacterium strains.</title>
        <authorList>
            <person name="Liu Q."/>
            <person name="Xin Y.-H."/>
        </authorList>
    </citation>
    <scope>NUCLEOTIDE SEQUENCE [LARGE SCALE GENOMIC DNA]</scope>
    <source>
        <strain evidence="9 10">TMT2-16</strain>
    </source>
</reference>
<evidence type="ECO:0000256" key="6">
    <source>
        <dbReference type="PROSITE-ProRule" id="PRU00277"/>
    </source>
</evidence>
<evidence type="ECO:0000256" key="2">
    <source>
        <dbReference type="ARBA" id="ARBA00006577"/>
    </source>
</evidence>